<reference evidence="2 3" key="1">
    <citation type="journal article" date="2019" name="Genome Biol. Evol.">
        <title>Insights into the evolution of the New World diploid cottons (Gossypium, subgenus Houzingenia) based on genome sequencing.</title>
        <authorList>
            <person name="Grover C.E."/>
            <person name="Arick M.A. 2nd"/>
            <person name="Thrash A."/>
            <person name="Conover J.L."/>
            <person name="Sanders W.S."/>
            <person name="Peterson D.G."/>
            <person name="Frelichowski J.E."/>
            <person name="Scheffler J.A."/>
            <person name="Scheffler B.E."/>
            <person name="Wendel J.F."/>
        </authorList>
    </citation>
    <scope>NUCLEOTIDE SEQUENCE [LARGE SCALE GENOMIC DNA]</scope>
    <source>
        <strain evidence="2">57</strain>
        <tissue evidence="2">Leaf</tissue>
    </source>
</reference>
<feature type="compositionally biased region" description="Gly residues" evidence="1">
    <location>
        <begin position="8"/>
        <end position="20"/>
    </location>
</feature>
<proteinExistence type="predicted"/>
<keyword evidence="3" id="KW-1185">Reference proteome</keyword>
<protein>
    <submittedName>
        <fullName evidence="2">Uncharacterized protein</fullName>
    </submittedName>
</protein>
<comment type="caution">
    <text evidence="2">The sequence shown here is derived from an EMBL/GenBank/DDBJ whole genome shotgun (WGS) entry which is preliminary data.</text>
</comment>
<gene>
    <name evidence="2" type="ORF">Goklo_027614</name>
</gene>
<feature type="non-terminal residue" evidence="2">
    <location>
        <position position="20"/>
    </location>
</feature>
<organism evidence="2 3">
    <name type="scientific">Gossypium klotzschianum</name>
    <dbReference type="NCBI Taxonomy" id="34286"/>
    <lineage>
        <taxon>Eukaryota</taxon>
        <taxon>Viridiplantae</taxon>
        <taxon>Streptophyta</taxon>
        <taxon>Embryophyta</taxon>
        <taxon>Tracheophyta</taxon>
        <taxon>Spermatophyta</taxon>
        <taxon>Magnoliopsida</taxon>
        <taxon>eudicotyledons</taxon>
        <taxon>Gunneridae</taxon>
        <taxon>Pentapetalae</taxon>
        <taxon>rosids</taxon>
        <taxon>malvids</taxon>
        <taxon>Malvales</taxon>
        <taxon>Malvaceae</taxon>
        <taxon>Malvoideae</taxon>
        <taxon>Gossypium</taxon>
    </lineage>
</organism>
<evidence type="ECO:0000313" key="3">
    <source>
        <dbReference type="Proteomes" id="UP000593573"/>
    </source>
</evidence>
<dbReference type="EMBL" id="JABFAB010000003">
    <property type="protein sequence ID" value="MBA0643305.1"/>
    <property type="molecule type" value="Genomic_DNA"/>
</dbReference>
<evidence type="ECO:0000313" key="2">
    <source>
        <dbReference type="EMBL" id="MBA0643305.1"/>
    </source>
</evidence>
<accession>A0A7J8TYR0</accession>
<sequence length="20" mass="2019">MVESIEGLRGGGLPCGGCQR</sequence>
<evidence type="ECO:0000256" key="1">
    <source>
        <dbReference type="SAM" id="MobiDB-lite"/>
    </source>
</evidence>
<dbReference type="AlphaFoldDB" id="A0A7J8TYR0"/>
<name>A0A7J8TYR0_9ROSI</name>
<dbReference type="Proteomes" id="UP000593573">
    <property type="component" value="Unassembled WGS sequence"/>
</dbReference>
<feature type="region of interest" description="Disordered" evidence="1">
    <location>
        <begin position="1"/>
        <end position="20"/>
    </location>
</feature>